<dbReference type="STRING" id="595528.A0A0D2WIN8"/>
<name>A0A0D2WIN8_CAPO3</name>
<evidence type="ECO:0000256" key="2">
    <source>
        <dbReference type="ARBA" id="ARBA00023235"/>
    </source>
</evidence>
<keyword evidence="5" id="KW-1185">Reference proteome</keyword>
<accession>A0A0D2WIN8</accession>
<dbReference type="PhylomeDB" id="A0A0D2WIN8"/>
<dbReference type="SUPFAM" id="SSF54506">
    <property type="entry name" value="Diaminopimelate epimerase-like"/>
    <property type="match status" value="1"/>
</dbReference>
<dbReference type="Gene3D" id="3.10.310.10">
    <property type="entry name" value="Diaminopimelate Epimerase, Chain A, domain 1"/>
    <property type="match status" value="2"/>
</dbReference>
<dbReference type="GO" id="GO:0005737">
    <property type="term" value="C:cytoplasm"/>
    <property type="evidence" value="ECO:0007669"/>
    <property type="project" value="TreeGrafter"/>
</dbReference>
<sequence length="298" mass="31759">MLPLFQVDAFTSTPFAGNPAAVCLLTKELPNATLAAIAAEMNLSETAYVSLLVPGGGETSNAATAGTTAFEQGTHFKLRWFTPTVEVALCGHATLATAHVLFNILHNQASAITFDTLSGPLVAKKGDNNTISIDLPLNPCAPDVVANYEETVKVATGGLPVACVEYSPSSKKLLIRLVDSVTRAQLEALTVDPEQLRKTDLTNKVRGVIVTLLSDKKPYDFISRYFAPWAGIPEDPVTGSAHTVLVDYWSREFGGQTFFHARQCSPRGGDLVVHLDRSTNRVVVGGATATVFTGSLNV</sequence>
<dbReference type="AlphaFoldDB" id="A0A0D2WIN8"/>
<comment type="similarity">
    <text evidence="1">Belongs to the PhzF family.</text>
</comment>
<dbReference type="EMBL" id="KE346360">
    <property type="protein sequence ID" value="KJE88958.1"/>
    <property type="molecule type" value="Genomic_DNA"/>
</dbReference>
<dbReference type="GO" id="GO:0016853">
    <property type="term" value="F:isomerase activity"/>
    <property type="evidence" value="ECO:0007669"/>
    <property type="project" value="UniProtKB-KW"/>
</dbReference>
<dbReference type="FunCoup" id="A0A0D2WIN8">
    <property type="interactions" value="285"/>
</dbReference>
<dbReference type="eggNOG" id="KOG3033">
    <property type="taxonomic scope" value="Eukaryota"/>
</dbReference>
<feature type="active site" evidence="3">
    <location>
        <position position="45"/>
    </location>
</feature>
<dbReference type="Pfam" id="PF02567">
    <property type="entry name" value="PhzC-PhzF"/>
    <property type="match status" value="1"/>
</dbReference>
<organism evidence="4 5">
    <name type="scientific">Capsaspora owczarzaki (strain ATCC 30864)</name>
    <dbReference type="NCBI Taxonomy" id="595528"/>
    <lineage>
        <taxon>Eukaryota</taxon>
        <taxon>Filasterea</taxon>
        <taxon>Capsaspora</taxon>
    </lineage>
</organism>
<dbReference type="NCBIfam" id="TIGR00654">
    <property type="entry name" value="PhzF_family"/>
    <property type="match status" value="1"/>
</dbReference>
<evidence type="ECO:0000256" key="3">
    <source>
        <dbReference type="PIRSR" id="PIRSR016184-1"/>
    </source>
</evidence>
<keyword evidence="2" id="KW-0413">Isomerase</keyword>
<dbReference type="InParanoid" id="A0A0D2WIN8"/>
<dbReference type="RefSeq" id="XP_004365396.1">
    <property type="nucleotide sequence ID" value="XM_004365339.2"/>
</dbReference>
<reference evidence="5" key="1">
    <citation type="submission" date="2011-02" db="EMBL/GenBank/DDBJ databases">
        <title>The Genome Sequence of Capsaspora owczarzaki ATCC 30864.</title>
        <authorList>
            <person name="Russ C."/>
            <person name="Cuomo C."/>
            <person name="Burger G."/>
            <person name="Gray M.W."/>
            <person name="Holland P.W.H."/>
            <person name="King N."/>
            <person name="Lang F.B.F."/>
            <person name="Roger A.J."/>
            <person name="Ruiz-Trillo I."/>
            <person name="Young S.K."/>
            <person name="Zeng Q."/>
            <person name="Gargeya S."/>
            <person name="Alvarado L."/>
            <person name="Berlin A."/>
            <person name="Chapman S.B."/>
            <person name="Chen Z."/>
            <person name="Freedman E."/>
            <person name="Gellesch M."/>
            <person name="Goldberg J."/>
            <person name="Griggs A."/>
            <person name="Gujja S."/>
            <person name="Heilman E."/>
            <person name="Heiman D."/>
            <person name="Howarth C."/>
            <person name="Mehta T."/>
            <person name="Neiman D."/>
            <person name="Pearson M."/>
            <person name="Roberts A."/>
            <person name="Saif S."/>
            <person name="Shea T."/>
            <person name="Shenoy N."/>
            <person name="Sisk P."/>
            <person name="Stolte C."/>
            <person name="Sykes S."/>
            <person name="White J."/>
            <person name="Yandava C."/>
            <person name="Haas B."/>
            <person name="Nusbaum C."/>
            <person name="Birren B."/>
        </authorList>
    </citation>
    <scope>NUCLEOTIDE SEQUENCE</scope>
    <source>
        <strain evidence="5">ATCC 30864</strain>
    </source>
</reference>
<dbReference type="OrthoDB" id="75169at2759"/>
<proteinExistence type="inferred from homology"/>
<protein>
    <submittedName>
        <fullName evidence="4">Phenazine biosynthesis-like domain-containing protein</fullName>
    </submittedName>
</protein>
<evidence type="ECO:0000256" key="1">
    <source>
        <dbReference type="ARBA" id="ARBA00008270"/>
    </source>
</evidence>
<dbReference type="InterPro" id="IPR003719">
    <property type="entry name" value="Phenazine_PhzF-like"/>
</dbReference>
<dbReference type="PIRSF" id="PIRSF016184">
    <property type="entry name" value="PhzC_PhzF"/>
    <property type="match status" value="1"/>
</dbReference>
<dbReference type="PANTHER" id="PTHR13774:SF17">
    <property type="entry name" value="PHENAZINE BIOSYNTHESIS-LIKE DOMAIN-CONTAINING PROTEIN"/>
    <property type="match status" value="1"/>
</dbReference>
<dbReference type="PANTHER" id="PTHR13774">
    <property type="entry name" value="PHENAZINE BIOSYNTHESIS PROTEIN"/>
    <property type="match status" value="1"/>
</dbReference>
<evidence type="ECO:0000313" key="5">
    <source>
        <dbReference type="Proteomes" id="UP000008743"/>
    </source>
</evidence>
<dbReference type="OMA" id="MDFPAKQ"/>
<dbReference type="Proteomes" id="UP000008743">
    <property type="component" value="Unassembled WGS sequence"/>
</dbReference>
<gene>
    <name evidence="4" type="ORF">CAOG_000525</name>
</gene>
<evidence type="ECO:0000313" key="4">
    <source>
        <dbReference type="EMBL" id="KJE88958.1"/>
    </source>
</evidence>